<feature type="domain" description="C2H2-type" evidence="8">
    <location>
        <begin position="149"/>
        <end position="173"/>
    </location>
</feature>
<keyword evidence="3 5" id="KW-0863">Zinc-finger</keyword>
<evidence type="ECO:0000256" key="5">
    <source>
        <dbReference type="PROSITE-ProRule" id="PRU00042"/>
    </source>
</evidence>
<evidence type="ECO:0000313" key="10">
    <source>
        <dbReference type="Proteomes" id="UP000019335"/>
    </source>
</evidence>
<keyword evidence="4" id="KW-0862">Zinc</keyword>
<organism evidence="9 10">
    <name type="scientific">Nannochloropsis gaditana</name>
    <dbReference type="NCBI Taxonomy" id="72520"/>
    <lineage>
        <taxon>Eukaryota</taxon>
        <taxon>Sar</taxon>
        <taxon>Stramenopiles</taxon>
        <taxon>Ochrophyta</taxon>
        <taxon>Eustigmatophyceae</taxon>
        <taxon>Eustigmatales</taxon>
        <taxon>Monodopsidaceae</taxon>
        <taxon>Nannochloropsis</taxon>
    </lineage>
</organism>
<dbReference type="PROSITE" id="PS50157">
    <property type="entry name" value="ZINC_FINGER_C2H2_2"/>
    <property type="match status" value="3"/>
</dbReference>
<dbReference type="Proteomes" id="UP000019335">
    <property type="component" value="Chromosome 12"/>
</dbReference>
<dbReference type="FunFam" id="3.30.160.60:FF:000125">
    <property type="entry name" value="Putative zinc finger protein 143"/>
    <property type="match status" value="3"/>
</dbReference>
<dbReference type="SUPFAM" id="SSF57667">
    <property type="entry name" value="beta-beta-alpha zinc fingers"/>
    <property type="match status" value="2"/>
</dbReference>
<gene>
    <name evidence="9" type="ORF">Naga_100068g18</name>
</gene>
<feature type="domain" description="C2H2-type" evidence="8">
    <location>
        <begin position="79"/>
        <end position="108"/>
    </location>
</feature>
<feature type="compositionally biased region" description="Basic and acidic residues" evidence="6">
    <location>
        <begin position="381"/>
        <end position="409"/>
    </location>
</feature>
<feature type="region of interest" description="Disordered" evidence="6">
    <location>
        <begin position="326"/>
        <end position="444"/>
    </location>
</feature>
<comment type="caution">
    <text evidence="9">The sequence shown here is derived from an EMBL/GenBank/DDBJ whole genome shotgun (WGS) entry which is preliminary data.</text>
</comment>
<evidence type="ECO:0000313" key="9">
    <source>
        <dbReference type="EMBL" id="EWM25008.1"/>
    </source>
</evidence>
<dbReference type="PROSITE" id="PS00028">
    <property type="entry name" value="ZINC_FINGER_C2H2_1"/>
    <property type="match status" value="2"/>
</dbReference>
<evidence type="ECO:0000256" key="1">
    <source>
        <dbReference type="ARBA" id="ARBA00022723"/>
    </source>
</evidence>
<accession>W7TNE4</accession>
<keyword evidence="7" id="KW-0472">Membrane</keyword>
<dbReference type="GO" id="GO:0000978">
    <property type="term" value="F:RNA polymerase II cis-regulatory region sequence-specific DNA binding"/>
    <property type="evidence" value="ECO:0007669"/>
    <property type="project" value="TreeGrafter"/>
</dbReference>
<feature type="compositionally biased region" description="Low complexity" evidence="6">
    <location>
        <begin position="332"/>
        <end position="343"/>
    </location>
</feature>
<dbReference type="OrthoDB" id="6077919at2759"/>
<evidence type="ECO:0000256" key="3">
    <source>
        <dbReference type="ARBA" id="ARBA00022771"/>
    </source>
</evidence>
<dbReference type="SMART" id="SM00355">
    <property type="entry name" value="ZnF_C2H2"/>
    <property type="match status" value="4"/>
</dbReference>
<feature type="domain" description="C2H2-type" evidence="8">
    <location>
        <begin position="109"/>
        <end position="133"/>
    </location>
</feature>
<feature type="compositionally biased region" description="Acidic residues" evidence="6">
    <location>
        <begin position="349"/>
        <end position="378"/>
    </location>
</feature>
<dbReference type="EMBL" id="AZIL01001062">
    <property type="protein sequence ID" value="EWM25008.1"/>
    <property type="molecule type" value="Genomic_DNA"/>
</dbReference>
<reference evidence="9 10" key="1">
    <citation type="journal article" date="2014" name="Mol. Plant">
        <title>Chromosome Scale Genome Assembly and Transcriptome Profiling of Nannochloropsis gaditana in Nitrogen Depletion.</title>
        <authorList>
            <person name="Corteggiani Carpinelli E."/>
            <person name="Telatin A."/>
            <person name="Vitulo N."/>
            <person name="Forcato C."/>
            <person name="D'Angelo M."/>
            <person name="Schiavon R."/>
            <person name="Vezzi A."/>
            <person name="Giacometti G.M."/>
            <person name="Morosinotto T."/>
            <person name="Valle G."/>
        </authorList>
    </citation>
    <scope>NUCLEOTIDE SEQUENCE [LARGE SCALE GENOMIC DNA]</scope>
    <source>
        <strain evidence="9 10">B-31</strain>
    </source>
</reference>
<name>W7TNE4_9STRA</name>
<dbReference type="GO" id="GO:0031519">
    <property type="term" value="C:PcG protein complex"/>
    <property type="evidence" value="ECO:0007669"/>
    <property type="project" value="TreeGrafter"/>
</dbReference>
<evidence type="ECO:0000256" key="4">
    <source>
        <dbReference type="ARBA" id="ARBA00022833"/>
    </source>
</evidence>
<evidence type="ECO:0000256" key="7">
    <source>
        <dbReference type="SAM" id="Phobius"/>
    </source>
</evidence>
<evidence type="ECO:0000259" key="8">
    <source>
        <dbReference type="PROSITE" id="PS50157"/>
    </source>
</evidence>
<sequence>MPCSSSLSKFSADCFCVSTHKPYIPYAYKYIRRKFVVLPIGFLGLFLITRTPSFFYCRLSTFFQMDVTSSKGSQLPRRYKCKYEGCGKAFTKSSNLVQHVRIHTGERPFPCKYPGCGKNFRQSGNLTKHMRSHEHSHLRWKRNTKDKPFRCTYIGCEKSFTAKSSLKIHIAQHEEVMGEPGTPAMGTPTRPSLPQGHHLARTTGGGGMPGSSRVGVTGGQDLHGVAQQHYPRQHQVSSAVTAYHGSHTMPTSRPPVMCHHGGCKAVFPSAHALMHHTLLSCPVLMADHEHIRRLLKEAVHLLSDHCLNTPAIAHFVQRAQEVDSRHRAAARQVQQKQQQQQQQGGAILAEEDDEEEEDEDEEDDDGEEMEEGDEEGAESDQSSRHPREHGQANKQVHHPEHRDGYEGPRHQHQAHAPRAGAGSHMQWERAGSQQQQLSHKQQHPHRLALPMTVTTPGSYSQPQGIRRELTLQPTGSAPDLGVIKADMTDDMGVGFSFTMTPHGTLTGSSRFNGFENADAQPSLLTPGANSLMSPSLAFDFPSSTNEATTEGMPPQALAIFSPSQGAFVFPERY</sequence>
<evidence type="ECO:0000256" key="6">
    <source>
        <dbReference type="SAM" id="MobiDB-lite"/>
    </source>
</evidence>
<dbReference type="AlphaFoldDB" id="W7TNE4"/>
<feature type="transmembrane region" description="Helical" evidence="7">
    <location>
        <begin position="35"/>
        <end position="56"/>
    </location>
</feature>
<keyword evidence="7" id="KW-1133">Transmembrane helix</keyword>
<dbReference type="InterPro" id="IPR036236">
    <property type="entry name" value="Znf_C2H2_sf"/>
</dbReference>
<keyword evidence="2" id="KW-0677">Repeat</keyword>
<dbReference type="PANTHER" id="PTHR14003">
    <property type="entry name" value="TRANSCRIPTIONAL REPRESSOR PROTEIN YY"/>
    <property type="match status" value="1"/>
</dbReference>
<protein>
    <submittedName>
        <fullName evidence="9">Transcription factor mtf-1</fullName>
    </submittedName>
</protein>
<dbReference type="GO" id="GO:0005667">
    <property type="term" value="C:transcription regulator complex"/>
    <property type="evidence" value="ECO:0007669"/>
    <property type="project" value="TreeGrafter"/>
</dbReference>
<dbReference type="GO" id="GO:0008270">
    <property type="term" value="F:zinc ion binding"/>
    <property type="evidence" value="ECO:0007669"/>
    <property type="project" value="UniProtKB-KW"/>
</dbReference>
<dbReference type="GO" id="GO:0000785">
    <property type="term" value="C:chromatin"/>
    <property type="evidence" value="ECO:0007669"/>
    <property type="project" value="TreeGrafter"/>
</dbReference>
<keyword evidence="1" id="KW-0479">Metal-binding</keyword>
<evidence type="ECO:0000256" key="2">
    <source>
        <dbReference type="ARBA" id="ARBA00022737"/>
    </source>
</evidence>
<dbReference type="Pfam" id="PF00096">
    <property type="entry name" value="zf-C2H2"/>
    <property type="match status" value="3"/>
</dbReference>
<dbReference type="PANTHER" id="PTHR14003:SF19">
    <property type="entry name" value="YY2 TRANSCRIPTION FACTOR"/>
    <property type="match status" value="1"/>
</dbReference>
<dbReference type="GO" id="GO:0000981">
    <property type="term" value="F:DNA-binding transcription factor activity, RNA polymerase II-specific"/>
    <property type="evidence" value="ECO:0007669"/>
    <property type="project" value="TreeGrafter"/>
</dbReference>
<keyword evidence="7" id="KW-0812">Transmembrane</keyword>
<keyword evidence="10" id="KW-1185">Reference proteome</keyword>
<proteinExistence type="predicted"/>
<dbReference type="InterPro" id="IPR013087">
    <property type="entry name" value="Znf_C2H2_type"/>
</dbReference>
<dbReference type="Gene3D" id="3.30.160.60">
    <property type="entry name" value="Classic Zinc Finger"/>
    <property type="match status" value="3"/>
</dbReference>